<feature type="region of interest" description="Disordered" evidence="1">
    <location>
        <begin position="221"/>
        <end position="254"/>
    </location>
</feature>
<dbReference type="EMBL" id="ML977632">
    <property type="protein sequence ID" value="KAF1995864.1"/>
    <property type="molecule type" value="Genomic_DNA"/>
</dbReference>
<accession>A0A6A5W4L7</accession>
<evidence type="ECO:0000313" key="2">
    <source>
        <dbReference type="EMBL" id="KAF1995864.1"/>
    </source>
</evidence>
<organism evidence="2 3">
    <name type="scientific">Amniculicola lignicola CBS 123094</name>
    <dbReference type="NCBI Taxonomy" id="1392246"/>
    <lineage>
        <taxon>Eukaryota</taxon>
        <taxon>Fungi</taxon>
        <taxon>Dikarya</taxon>
        <taxon>Ascomycota</taxon>
        <taxon>Pezizomycotina</taxon>
        <taxon>Dothideomycetes</taxon>
        <taxon>Pleosporomycetidae</taxon>
        <taxon>Pleosporales</taxon>
        <taxon>Amniculicolaceae</taxon>
        <taxon>Amniculicola</taxon>
    </lineage>
</organism>
<keyword evidence="3" id="KW-1185">Reference proteome</keyword>
<name>A0A6A5W4L7_9PLEO</name>
<evidence type="ECO:0008006" key="4">
    <source>
        <dbReference type="Google" id="ProtNLM"/>
    </source>
</evidence>
<dbReference type="PANTHER" id="PTHR42052">
    <property type="entry name" value="ABM DOMAIN-CONTAINING PROTEIN"/>
    <property type="match status" value="1"/>
</dbReference>
<gene>
    <name evidence="2" type="ORF">P154DRAFT_444512</name>
</gene>
<evidence type="ECO:0000313" key="3">
    <source>
        <dbReference type="Proteomes" id="UP000799779"/>
    </source>
</evidence>
<dbReference type="Gene3D" id="3.30.70.100">
    <property type="match status" value="1"/>
</dbReference>
<dbReference type="PANTHER" id="PTHR42052:SF1">
    <property type="entry name" value="ABM DOMAIN-CONTAINING PROTEIN"/>
    <property type="match status" value="1"/>
</dbReference>
<reference evidence="2" key="1">
    <citation type="journal article" date="2020" name="Stud. Mycol.">
        <title>101 Dothideomycetes genomes: a test case for predicting lifestyles and emergence of pathogens.</title>
        <authorList>
            <person name="Haridas S."/>
            <person name="Albert R."/>
            <person name="Binder M."/>
            <person name="Bloem J."/>
            <person name="Labutti K."/>
            <person name="Salamov A."/>
            <person name="Andreopoulos B."/>
            <person name="Baker S."/>
            <person name="Barry K."/>
            <person name="Bills G."/>
            <person name="Bluhm B."/>
            <person name="Cannon C."/>
            <person name="Castanera R."/>
            <person name="Culley D."/>
            <person name="Daum C."/>
            <person name="Ezra D."/>
            <person name="Gonzalez J."/>
            <person name="Henrissat B."/>
            <person name="Kuo A."/>
            <person name="Liang C."/>
            <person name="Lipzen A."/>
            <person name="Lutzoni F."/>
            <person name="Magnuson J."/>
            <person name="Mondo S."/>
            <person name="Nolan M."/>
            <person name="Ohm R."/>
            <person name="Pangilinan J."/>
            <person name="Park H.-J."/>
            <person name="Ramirez L."/>
            <person name="Alfaro M."/>
            <person name="Sun H."/>
            <person name="Tritt A."/>
            <person name="Yoshinaga Y."/>
            <person name="Zwiers L.-H."/>
            <person name="Turgeon B."/>
            <person name="Goodwin S."/>
            <person name="Spatafora J."/>
            <person name="Crous P."/>
            <person name="Grigoriev I."/>
        </authorList>
    </citation>
    <scope>NUCLEOTIDE SEQUENCE</scope>
    <source>
        <strain evidence="2">CBS 123094</strain>
    </source>
</reference>
<dbReference type="OrthoDB" id="3542212at2759"/>
<protein>
    <recommendedName>
        <fullName evidence="4">ABM domain-containing protein</fullName>
    </recommendedName>
</protein>
<evidence type="ECO:0000256" key="1">
    <source>
        <dbReference type="SAM" id="MobiDB-lite"/>
    </source>
</evidence>
<proteinExistence type="predicted"/>
<dbReference type="AlphaFoldDB" id="A0A6A5W4L7"/>
<feature type="compositionally biased region" description="Acidic residues" evidence="1">
    <location>
        <begin position="241"/>
        <end position="254"/>
    </location>
</feature>
<sequence>MTEIALLRILRPIERSDLGCSTRVDSPTFQTKLALAKQKMEEFSGRKFYFLQEVEDPSHLYIIGEWDDLGRHLLEWLPSQENQSLLHLFKNDMKVEWMFHIDATHTEFAFARHAAAVRRSKENLLGITRFFVKPGKKHEFNKEYDRCWDWMQHCVKEGKVGGGWRIDRDGDQEEFVLITPWKNLEQHEDTLYGGMVGEFSDFEELFSTEITRHARVMILDNEASGEANEEEGEEVDKWTDVETDEDKDEVVDEE</sequence>
<dbReference type="Proteomes" id="UP000799779">
    <property type="component" value="Unassembled WGS sequence"/>
</dbReference>